<sequence length="106" mass="11816">MWWRQVDWEVVSGLPLDAIDKFEWAFVKFRADVSEKEFHDFALRLGRLINPTAPSPFSTLALPSFSSSPAPPPVFIKTEPVSPPLEAIKAEPLSSSLLPPFVPVKV</sequence>
<protein>
    <submittedName>
        <fullName evidence="1">Uncharacterized protein</fullName>
    </submittedName>
</protein>
<reference evidence="1" key="1">
    <citation type="journal article" date="2014" name="Genome Announc.">
        <title>De novo whole-genome sequence and genome annotation of Lichtheimia ramosa.</title>
        <authorList>
            <person name="Linde J."/>
            <person name="Schwartze V."/>
            <person name="Binder U."/>
            <person name="Lass-Florl C."/>
            <person name="Voigt K."/>
            <person name="Horn F."/>
        </authorList>
    </citation>
    <scope>NUCLEOTIDE SEQUENCE</scope>
    <source>
        <strain evidence="1">JMRC FSU:6197</strain>
    </source>
</reference>
<proteinExistence type="predicted"/>
<gene>
    <name evidence="1" type="ORF">LRAMOSA03304</name>
</gene>
<dbReference type="AlphaFoldDB" id="A0A077WUQ2"/>
<name>A0A077WUQ2_9FUNG</name>
<dbReference type="EMBL" id="LK023346">
    <property type="protein sequence ID" value="CDS11040.1"/>
    <property type="molecule type" value="Genomic_DNA"/>
</dbReference>
<organism evidence="1">
    <name type="scientific">Lichtheimia ramosa</name>
    <dbReference type="NCBI Taxonomy" id="688394"/>
    <lineage>
        <taxon>Eukaryota</taxon>
        <taxon>Fungi</taxon>
        <taxon>Fungi incertae sedis</taxon>
        <taxon>Mucoromycota</taxon>
        <taxon>Mucoromycotina</taxon>
        <taxon>Mucoromycetes</taxon>
        <taxon>Mucorales</taxon>
        <taxon>Lichtheimiaceae</taxon>
        <taxon>Lichtheimia</taxon>
    </lineage>
</organism>
<evidence type="ECO:0000313" key="1">
    <source>
        <dbReference type="EMBL" id="CDS11040.1"/>
    </source>
</evidence>
<accession>A0A077WUQ2</accession>